<evidence type="ECO:0000313" key="2">
    <source>
        <dbReference type="EMBL" id="EOD81528.1"/>
    </source>
</evidence>
<keyword evidence="3" id="KW-1185">Reference proteome</keyword>
<reference evidence="2 3" key="1">
    <citation type="journal article" date="2014" name="PLoS ONE">
        <title>Grimontia indica AK16(T), sp. nov., Isolated from a Seawater Sample Reports the Presence of Pathogenic Genes Similar to Vibrio Genus.</title>
        <authorList>
            <person name="Singh A."/>
            <person name="Vaidya B."/>
            <person name="Khatri I."/>
            <person name="Srinivas T.N."/>
            <person name="Subramanian S."/>
            <person name="Korpole S."/>
            <person name="Pinnaka A.K."/>
        </authorList>
    </citation>
    <scope>NUCLEOTIDE SEQUENCE [LARGE SCALE GENOMIC DNA]</scope>
    <source>
        <strain evidence="2 3">AK16</strain>
    </source>
</reference>
<dbReference type="Proteomes" id="UP000011223">
    <property type="component" value="Unassembled WGS sequence"/>
</dbReference>
<dbReference type="NCBIfam" id="TIGR02532">
    <property type="entry name" value="IV_pilin_GFxxxE"/>
    <property type="match status" value="1"/>
</dbReference>
<protein>
    <submittedName>
        <fullName evidence="2">Type IV pilus assembly protein PilW</fullName>
    </submittedName>
</protein>
<dbReference type="InterPro" id="IPR016419">
    <property type="entry name" value="Prepilin_Pept-dep_B_prd"/>
</dbReference>
<accession>R1GZB7</accession>
<organism evidence="2 3">
    <name type="scientific">Grimontia indica</name>
    <dbReference type="NCBI Taxonomy" id="1056512"/>
    <lineage>
        <taxon>Bacteria</taxon>
        <taxon>Pseudomonadati</taxon>
        <taxon>Pseudomonadota</taxon>
        <taxon>Gammaproteobacteria</taxon>
        <taxon>Vibrionales</taxon>
        <taxon>Vibrionaceae</taxon>
        <taxon>Grimontia</taxon>
    </lineage>
</organism>
<dbReference type="eggNOG" id="COG4795">
    <property type="taxonomic scope" value="Bacteria"/>
</dbReference>
<proteinExistence type="predicted"/>
<comment type="caution">
    <text evidence="2">The sequence shown here is derived from an EMBL/GenBank/DDBJ whole genome shotgun (WGS) entry which is preliminary data.</text>
</comment>
<dbReference type="InterPro" id="IPR012902">
    <property type="entry name" value="N_methyl_site"/>
</dbReference>
<feature type="transmembrane region" description="Helical" evidence="1">
    <location>
        <begin position="12"/>
        <end position="32"/>
    </location>
</feature>
<evidence type="ECO:0000313" key="3">
    <source>
        <dbReference type="Proteomes" id="UP000011223"/>
    </source>
</evidence>
<dbReference type="EMBL" id="ANFM02000005">
    <property type="protein sequence ID" value="EOD81528.1"/>
    <property type="molecule type" value="Genomic_DNA"/>
</dbReference>
<dbReference type="AlphaFoldDB" id="R1GZB7"/>
<dbReference type="Pfam" id="PF07963">
    <property type="entry name" value="N_methyl"/>
    <property type="match status" value="1"/>
</dbReference>
<keyword evidence="1" id="KW-1133">Transmembrane helix</keyword>
<dbReference type="RefSeq" id="WP_002535687.1">
    <property type="nucleotide sequence ID" value="NZ_ANFM02000005.1"/>
</dbReference>
<keyword evidence="1" id="KW-0812">Transmembrane</keyword>
<evidence type="ECO:0000256" key="1">
    <source>
        <dbReference type="SAM" id="Phobius"/>
    </source>
</evidence>
<name>R1GZB7_9GAMM</name>
<dbReference type="PIRSF" id="PIRSF004525">
    <property type="entry name" value="Pilin_peptidase-dep_B_prd"/>
    <property type="match status" value="1"/>
</dbReference>
<gene>
    <name evidence="2" type="ORF">D515_03811</name>
</gene>
<sequence>MRRTRGYTLVEMMVGVTVSLIVMASSLALFTINTEFGTKQLQNDFLRSQLNIVADTMKNEIARAGFCYDCTSMNPFIKNDEAGASSSVLIDDSASKVEGGECIRFAYNHDKRSGAIAINKDDAKGYRLGKDSKNNSVIEVYENWDALANWKCDSGYWRDMTFDRLVIESLIFKRTFLQGVASTNKAQMVDVTITASLKNDSSIKDTVNFTVSLPNVDG</sequence>
<dbReference type="PROSITE" id="PS00409">
    <property type="entry name" value="PROKAR_NTER_METHYL"/>
    <property type="match status" value="1"/>
</dbReference>
<keyword evidence="1" id="KW-0472">Membrane</keyword>